<dbReference type="SUPFAM" id="SSF46785">
    <property type="entry name" value="Winged helix' DNA-binding domain"/>
    <property type="match status" value="1"/>
</dbReference>
<dbReference type="EMBL" id="QGMY01000006">
    <property type="protein sequence ID" value="PWR72744.1"/>
    <property type="molecule type" value="Genomic_DNA"/>
</dbReference>
<gene>
    <name evidence="2" type="ORF">DK846_07275</name>
</gene>
<dbReference type="CDD" id="cd00090">
    <property type="entry name" value="HTH_ARSR"/>
    <property type="match status" value="1"/>
</dbReference>
<dbReference type="PANTHER" id="PTHR44757">
    <property type="entry name" value="DIGUANYLATE CYCLASE DGCP"/>
    <property type="match status" value="1"/>
</dbReference>
<name>A0A2V2MX61_9EURY</name>
<dbReference type="InterPro" id="IPR052155">
    <property type="entry name" value="Biofilm_reg_signaling"/>
</dbReference>
<dbReference type="Pfam" id="PF00989">
    <property type="entry name" value="PAS"/>
    <property type="match status" value="1"/>
</dbReference>
<dbReference type="Proteomes" id="UP000245657">
    <property type="component" value="Unassembled WGS sequence"/>
</dbReference>
<organism evidence="2 3">
    <name type="scientific">Methanospirillum lacunae</name>
    <dbReference type="NCBI Taxonomy" id="668570"/>
    <lineage>
        <taxon>Archaea</taxon>
        <taxon>Methanobacteriati</taxon>
        <taxon>Methanobacteriota</taxon>
        <taxon>Stenosarchaea group</taxon>
        <taxon>Methanomicrobia</taxon>
        <taxon>Methanomicrobiales</taxon>
        <taxon>Methanospirillaceae</taxon>
        <taxon>Methanospirillum</taxon>
    </lineage>
</organism>
<dbReference type="GO" id="GO:0006355">
    <property type="term" value="P:regulation of DNA-templated transcription"/>
    <property type="evidence" value="ECO:0007669"/>
    <property type="project" value="InterPro"/>
</dbReference>
<dbReference type="InterPro" id="IPR001610">
    <property type="entry name" value="PAC"/>
</dbReference>
<feature type="domain" description="PAS" evidence="1">
    <location>
        <begin position="190"/>
        <end position="238"/>
    </location>
</feature>
<dbReference type="SMART" id="SM00091">
    <property type="entry name" value="PAS"/>
    <property type="match status" value="2"/>
</dbReference>
<dbReference type="InterPro" id="IPR035965">
    <property type="entry name" value="PAS-like_dom_sf"/>
</dbReference>
<dbReference type="Gene3D" id="3.30.450.20">
    <property type="entry name" value="PAS domain"/>
    <property type="match status" value="2"/>
</dbReference>
<accession>A0A2V2MX61</accession>
<dbReference type="PANTHER" id="PTHR44757:SF2">
    <property type="entry name" value="BIOFILM ARCHITECTURE MAINTENANCE PROTEIN MBAA"/>
    <property type="match status" value="1"/>
</dbReference>
<proteinExistence type="predicted"/>
<evidence type="ECO:0000259" key="1">
    <source>
        <dbReference type="PROSITE" id="PS50112"/>
    </source>
</evidence>
<evidence type="ECO:0000313" key="2">
    <source>
        <dbReference type="EMBL" id="PWR72744.1"/>
    </source>
</evidence>
<dbReference type="CDD" id="cd00130">
    <property type="entry name" value="PAS"/>
    <property type="match status" value="2"/>
</dbReference>
<keyword evidence="3" id="KW-1185">Reference proteome</keyword>
<dbReference type="AlphaFoldDB" id="A0A2V2MX61"/>
<sequence>MERSGEITSLILNVLTIQKKSMSIVEIAELTGVHRNVLAKYIKVLEGQGKIEVSRIGTKKYIQLSQRIPASFLKILTTHPYLIIDKYFSILEAGNNIPELYHSENFIIDNVTSQKELDRLFITDETKKYLNIAIKGKKSTYKLEIINKPFPYCYQLTIIPIVLDNGRPGSGVIIEDISESEQNLNILKQIRSAYQELLDSQIQYVVRFDIDNTITTSNSTFTQHTGIQEQALIGSQFIPSFPKDSFDYAITQLSSITKEKPTISLDVKRLIANGDYSWERWKVQGVFDDKSNSPYEYSAVGLDITELKRSELEYQHLQEHFESLIKERTTELRELNSELLHEIYRRETVERELTVTKFVMDSAKDYIFLLNSDGDIEYMNTKAQEILPLSENEVINIRSIISNDSSSGIQNPFSFSLHEIVNLGIPTIKGSIKRSDKEKIPIEITINKIVDRGKDVFCCIARDITDRKKIETDLYLYRKHLEQIIDERTKRLQKEIEDKKRVEKTLKNCNDHFKLFIDDSIEMVLLYQIDSAKYLDSNLRANAFFTLNKNSLEKTISEKLSRINLDNSEKILDFFSSIISDIKPYEERIFNRMIFLEPDNAIDAVIRIKRIISNNNHYVRIGITDISSITAYKTDFHDQKKE</sequence>
<dbReference type="InterPro" id="IPR013767">
    <property type="entry name" value="PAS_fold"/>
</dbReference>
<dbReference type="InterPro" id="IPR000014">
    <property type="entry name" value="PAS"/>
</dbReference>
<dbReference type="InterPro" id="IPR036390">
    <property type="entry name" value="WH_DNA-bd_sf"/>
</dbReference>
<dbReference type="SMART" id="SM00086">
    <property type="entry name" value="PAC"/>
    <property type="match status" value="2"/>
</dbReference>
<dbReference type="NCBIfam" id="TIGR00229">
    <property type="entry name" value="sensory_box"/>
    <property type="match status" value="2"/>
</dbReference>
<comment type="caution">
    <text evidence="2">The sequence shown here is derived from an EMBL/GenBank/DDBJ whole genome shotgun (WGS) entry which is preliminary data.</text>
</comment>
<feature type="domain" description="PAS" evidence="1">
    <location>
        <begin position="359"/>
        <end position="396"/>
    </location>
</feature>
<dbReference type="PROSITE" id="PS50112">
    <property type="entry name" value="PAS"/>
    <property type="match status" value="2"/>
</dbReference>
<dbReference type="SUPFAM" id="SSF55785">
    <property type="entry name" value="PYP-like sensor domain (PAS domain)"/>
    <property type="match status" value="2"/>
</dbReference>
<evidence type="ECO:0000313" key="3">
    <source>
        <dbReference type="Proteomes" id="UP000245657"/>
    </source>
</evidence>
<reference evidence="2 3" key="1">
    <citation type="submission" date="2018-05" db="EMBL/GenBank/DDBJ databases">
        <title>Draft genome of Methanospirillum lacunae Ki8-1.</title>
        <authorList>
            <person name="Dueholm M.S."/>
            <person name="Nielsen P.H."/>
            <person name="Bakmann L.F."/>
            <person name="Otzen D.E."/>
        </authorList>
    </citation>
    <scope>NUCLEOTIDE SEQUENCE [LARGE SCALE GENOMIC DNA]</scope>
    <source>
        <strain evidence="2 3">Ki8-1</strain>
    </source>
</reference>
<protein>
    <recommendedName>
        <fullName evidence="1">PAS domain-containing protein</fullName>
    </recommendedName>
</protein>
<dbReference type="InterPro" id="IPR011991">
    <property type="entry name" value="ArsR-like_HTH"/>
</dbReference>